<gene>
    <name evidence="1" type="ORF">CERZMDRAFT_107565</name>
</gene>
<accession>A0A6A6F3F5</accession>
<dbReference type="AlphaFoldDB" id="A0A6A6F3F5"/>
<protein>
    <submittedName>
        <fullName evidence="1">Uncharacterized protein</fullName>
    </submittedName>
</protein>
<organism evidence="1 2">
    <name type="scientific">Cercospora zeae-maydis SCOH1-5</name>
    <dbReference type="NCBI Taxonomy" id="717836"/>
    <lineage>
        <taxon>Eukaryota</taxon>
        <taxon>Fungi</taxon>
        <taxon>Dikarya</taxon>
        <taxon>Ascomycota</taxon>
        <taxon>Pezizomycotina</taxon>
        <taxon>Dothideomycetes</taxon>
        <taxon>Dothideomycetidae</taxon>
        <taxon>Mycosphaerellales</taxon>
        <taxon>Mycosphaerellaceae</taxon>
        <taxon>Cercospora</taxon>
    </lineage>
</organism>
<dbReference type="Proteomes" id="UP000799539">
    <property type="component" value="Unassembled WGS sequence"/>
</dbReference>
<reference evidence="1" key="1">
    <citation type="journal article" date="2020" name="Stud. Mycol.">
        <title>101 Dothideomycetes genomes: a test case for predicting lifestyles and emergence of pathogens.</title>
        <authorList>
            <person name="Haridas S."/>
            <person name="Albert R."/>
            <person name="Binder M."/>
            <person name="Bloem J."/>
            <person name="Labutti K."/>
            <person name="Salamov A."/>
            <person name="Andreopoulos B."/>
            <person name="Baker S."/>
            <person name="Barry K."/>
            <person name="Bills G."/>
            <person name="Bluhm B."/>
            <person name="Cannon C."/>
            <person name="Castanera R."/>
            <person name="Culley D."/>
            <person name="Daum C."/>
            <person name="Ezra D."/>
            <person name="Gonzalez J."/>
            <person name="Henrissat B."/>
            <person name="Kuo A."/>
            <person name="Liang C."/>
            <person name="Lipzen A."/>
            <person name="Lutzoni F."/>
            <person name="Magnuson J."/>
            <person name="Mondo S."/>
            <person name="Nolan M."/>
            <person name="Ohm R."/>
            <person name="Pangilinan J."/>
            <person name="Park H.-J."/>
            <person name="Ramirez L."/>
            <person name="Alfaro M."/>
            <person name="Sun H."/>
            <person name="Tritt A."/>
            <person name="Yoshinaga Y."/>
            <person name="Zwiers L.-H."/>
            <person name="Turgeon B."/>
            <person name="Goodwin S."/>
            <person name="Spatafora J."/>
            <person name="Crous P."/>
            <person name="Grigoriev I."/>
        </authorList>
    </citation>
    <scope>NUCLEOTIDE SEQUENCE</scope>
    <source>
        <strain evidence="1">SCOH1-5</strain>
    </source>
</reference>
<name>A0A6A6F3F5_9PEZI</name>
<keyword evidence="2" id="KW-1185">Reference proteome</keyword>
<sequence length="289" mass="31855">MELVFRDTTRSLSNLRMRHAGDLTRQYHSMQSTRHGQKMLEAYSTLCPSLANHCCSNDAANSYMRSSRTPLHEVSASSSLDFPLTVAVDLGRNENRLGDDLASGAAGVTICRIEATFDAQASTSSESSSIAMRCTVSGRCPVPGSTLCFSRCCISSSLRTYRQRHLNTRLDEALGSDSRVAVDGTLAAIEIGVCDFLFRTRVQLFLDEAERCSRGCFCGSCSQHNLIAVSPRSPRPWVLHLEVQSCALIILKPCTILAKSWAQISSRETMRSILHITVSAARHMTRRED</sequence>
<evidence type="ECO:0000313" key="2">
    <source>
        <dbReference type="Proteomes" id="UP000799539"/>
    </source>
</evidence>
<dbReference type="EMBL" id="ML992696">
    <property type="protein sequence ID" value="KAF2208266.1"/>
    <property type="molecule type" value="Genomic_DNA"/>
</dbReference>
<evidence type="ECO:0000313" key="1">
    <source>
        <dbReference type="EMBL" id="KAF2208266.1"/>
    </source>
</evidence>
<proteinExistence type="predicted"/>